<keyword evidence="1" id="KW-0472">Membrane</keyword>
<dbReference type="InterPro" id="IPR036938">
    <property type="entry name" value="PAP2/HPO_sf"/>
</dbReference>
<keyword evidence="1" id="KW-1133">Transmembrane helix</keyword>
<dbReference type="SUPFAM" id="SSF48317">
    <property type="entry name" value="Acid phosphatase/Vanadium-dependent haloperoxidase"/>
    <property type="match status" value="1"/>
</dbReference>
<dbReference type="RefSeq" id="WP_097009908.1">
    <property type="nucleotide sequence ID" value="NZ_OBEJ01000005.1"/>
</dbReference>
<gene>
    <name evidence="3" type="ORF">SAMN06269185_3017</name>
</gene>
<keyword evidence="1" id="KW-0812">Transmembrane</keyword>
<dbReference type="EMBL" id="OBEJ01000005">
    <property type="protein sequence ID" value="SNZ17420.1"/>
    <property type="molecule type" value="Genomic_DNA"/>
</dbReference>
<dbReference type="AlphaFoldDB" id="A0A285P6Q9"/>
<protein>
    <submittedName>
        <fullName evidence="3">Membrane-associated phospholipid phosphatase</fullName>
    </submittedName>
</protein>
<feature type="transmembrane region" description="Helical" evidence="1">
    <location>
        <begin position="291"/>
        <end position="314"/>
    </location>
</feature>
<feature type="transmembrane region" description="Helical" evidence="1">
    <location>
        <begin position="238"/>
        <end position="256"/>
    </location>
</feature>
<keyword evidence="4" id="KW-1185">Reference proteome</keyword>
<evidence type="ECO:0000313" key="4">
    <source>
        <dbReference type="Proteomes" id="UP000219453"/>
    </source>
</evidence>
<organism evidence="3 4">
    <name type="scientific">Natronoarchaeum philippinense</name>
    <dbReference type="NCBI Taxonomy" id="558529"/>
    <lineage>
        <taxon>Archaea</taxon>
        <taxon>Methanobacteriati</taxon>
        <taxon>Methanobacteriota</taxon>
        <taxon>Stenosarchaea group</taxon>
        <taxon>Halobacteria</taxon>
        <taxon>Halobacteriales</taxon>
        <taxon>Natronoarchaeaceae</taxon>
    </lineage>
</organism>
<accession>A0A285P6Q9</accession>
<dbReference type="PANTHER" id="PTHR14969:SF13">
    <property type="entry name" value="AT30094P"/>
    <property type="match status" value="1"/>
</dbReference>
<evidence type="ECO:0000256" key="1">
    <source>
        <dbReference type="SAM" id="Phobius"/>
    </source>
</evidence>
<feature type="transmembrane region" description="Helical" evidence="1">
    <location>
        <begin position="104"/>
        <end position="125"/>
    </location>
</feature>
<feature type="transmembrane region" description="Helical" evidence="1">
    <location>
        <begin position="213"/>
        <end position="231"/>
    </location>
</feature>
<reference evidence="3 4" key="1">
    <citation type="submission" date="2017-09" db="EMBL/GenBank/DDBJ databases">
        <authorList>
            <person name="Ehlers B."/>
            <person name="Leendertz F.H."/>
        </authorList>
    </citation>
    <scope>NUCLEOTIDE SEQUENCE [LARGE SCALE GENOMIC DNA]</scope>
    <source>
        <strain evidence="3 4">DSM 27208</strain>
    </source>
</reference>
<feature type="transmembrane region" description="Helical" evidence="1">
    <location>
        <begin position="188"/>
        <end position="207"/>
    </location>
</feature>
<dbReference type="InterPro" id="IPR000326">
    <property type="entry name" value="PAP2/HPO"/>
</dbReference>
<name>A0A285P6Q9_NATPI</name>
<proteinExistence type="predicted"/>
<feature type="domain" description="Phosphatidic acid phosphatase type 2/haloperoxidase" evidence="2">
    <location>
        <begin position="103"/>
        <end position="228"/>
    </location>
</feature>
<dbReference type="SMART" id="SM00014">
    <property type="entry name" value="acidPPc"/>
    <property type="match status" value="1"/>
</dbReference>
<dbReference type="OrthoDB" id="10182at2157"/>
<sequence>MSIAHTGIDLLGSLGVKTAQSVGADDVLSAGAERVRSAGVETAQSIGVETARAVGALSVDVEMVQSLLPDWSATAWLLATLLGEVWVLVIALTAAYWFTGRDEVGALFGVVLAALSVTLALKVWLAHPRPTAGPLAPAEAVPELLRPLYESETTDASPGFPSGHATGATVTWGALALVLEAGRRRHRLAAAGGVITLVCLSRVALGVHAPIDVVAGVLLGAACLAVAVPLVRRADDPLAPAFAVALLVSLLAVPIAGVGSEAASALGAAIGGVAARLGVSGDAAPFPATPTGAGVAAVALAAILAVGLSVGTLAGDPAEPVVSTALVGSGLLATPSLRG</sequence>
<dbReference type="Proteomes" id="UP000219453">
    <property type="component" value="Unassembled WGS sequence"/>
</dbReference>
<evidence type="ECO:0000259" key="2">
    <source>
        <dbReference type="SMART" id="SM00014"/>
    </source>
</evidence>
<dbReference type="PANTHER" id="PTHR14969">
    <property type="entry name" value="SPHINGOSINE-1-PHOSPHATE PHOSPHOHYDROLASE"/>
    <property type="match status" value="1"/>
</dbReference>
<dbReference type="Pfam" id="PF01569">
    <property type="entry name" value="PAP2"/>
    <property type="match status" value="1"/>
</dbReference>
<dbReference type="Gene3D" id="1.20.144.10">
    <property type="entry name" value="Phosphatidic acid phosphatase type 2/haloperoxidase"/>
    <property type="match status" value="1"/>
</dbReference>
<feature type="transmembrane region" description="Helical" evidence="1">
    <location>
        <begin position="75"/>
        <end position="98"/>
    </location>
</feature>
<evidence type="ECO:0000313" key="3">
    <source>
        <dbReference type="EMBL" id="SNZ17420.1"/>
    </source>
</evidence>